<feature type="transmembrane region" description="Helical" evidence="13">
    <location>
        <begin position="186"/>
        <end position="212"/>
    </location>
</feature>
<feature type="transmembrane region" description="Helical" evidence="13">
    <location>
        <begin position="107"/>
        <end position="128"/>
    </location>
</feature>
<dbReference type="CDD" id="cd06158">
    <property type="entry name" value="S2P-M50_like_1"/>
    <property type="match status" value="1"/>
</dbReference>
<evidence type="ECO:0000256" key="6">
    <source>
        <dbReference type="ARBA" id="ARBA00022692"/>
    </source>
</evidence>
<protein>
    <submittedName>
        <fullName evidence="15">Site-2 protease family protein</fullName>
    </submittedName>
</protein>
<name>A0ABV6YXH9_UNCC1</name>
<keyword evidence="10 13" id="KW-1133">Transmembrane helix</keyword>
<evidence type="ECO:0000256" key="10">
    <source>
        <dbReference type="ARBA" id="ARBA00022989"/>
    </source>
</evidence>
<evidence type="ECO:0000256" key="4">
    <source>
        <dbReference type="ARBA" id="ARBA00022475"/>
    </source>
</evidence>
<organism evidence="15 16">
    <name type="scientific">candidate division CSSED10-310 bacterium</name>
    <dbReference type="NCBI Taxonomy" id="2855610"/>
    <lineage>
        <taxon>Bacteria</taxon>
        <taxon>Bacteria division CSSED10-310</taxon>
    </lineage>
</organism>
<evidence type="ECO:0000256" key="1">
    <source>
        <dbReference type="ARBA" id="ARBA00001947"/>
    </source>
</evidence>
<evidence type="ECO:0000256" key="13">
    <source>
        <dbReference type="SAM" id="Phobius"/>
    </source>
</evidence>
<evidence type="ECO:0000256" key="9">
    <source>
        <dbReference type="ARBA" id="ARBA00022833"/>
    </source>
</evidence>
<keyword evidence="6 13" id="KW-0812">Transmembrane</keyword>
<dbReference type="EMBL" id="JBHPBY010000133">
    <property type="protein sequence ID" value="MFC1850898.1"/>
    <property type="molecule type" value="Genomic_DNA"/>
</dbReference>
<feature type="domain" description="Peptidase M50" evidence="14">
    <location>
        <begin position="15"/>
        <end position="196"/>
    </location>
</feature>
<keyword evidence="9" id="KW-0862">Zinc</keyword>
<evidence type="ECO:0000256" key="8">
    <source>
        <dbReference type="ARBA" id="ARBA00022801"/>
    </source>
</evidence>
<dbReference type="Pfam" id="PF02163">
    <property type="entry name" value="Peptidase_M50"/>
    <property type="match status" value="1"/>
</dbReference>
<dbReference type="InterPro" id="IPR008915">
    <property type="entry name" value="Peptidase_M50"/>
</dbReference>
<evidence type="ECO:0000256" key="11">
    <source>
        <dbReference type="ARBA" id="ARBA00023049"/>
    </source>
</evidence>
<feature type="transmembrane region" description="Helical" evidence="13">
    <location>
        <begin position="12"/>
        <end position="34"/>
    </location>
</feature>
<accession>A0ABV6YXH9</accession>
<keyword evidence="8" id="KW-0378">Hydrolase</keyword>
<proteinExistence type="inferred from homology"/>
<dbReference type="PANTHER" id="PTHR35864">
    <property type="entry name" value="ZINC METALLOPROTEASE MJ0611-RELATED"/>
    <property type="match status" value="1"/>
</dbReference>
<sequence>MDSLINQAPRFIIDLMILVFSITIHEVAHGWVALKEGDPTAQQANRLTLNPIHHIDPFMSIIMPLVFYMSAGFVFGGAKPVPVNPYNFRDLRKSDLKVSAAGPGSNLVLAIIGALIIRIIFFTLPLSFFSTPLWEAMKHFLTAFVSINLVLLFFNLLPIPPLDGSKILINLLPPKYEQGFRQFETYGMMILIVLLFTGVLGYTLFPMINFFFRLLIGI</sequence>
<comment type="similarity">
    <text evidence="3">Belongs to the peptidase M50B family.</text>
</comment>
<comment type="cofactor">
    <cofactor evidence="1">
        <name>Zn(2+)</name>
        <dbReference type="ChEBI" id="CHEBI:29105"/>
    </cofactor>
</comment>
<evidence type="ECO:0000313" key="16">
    <source>
        <dbReference type="Proteomes" id="UP001594351"/>
    </source>
</evidence>
<dbReference type="InterPro" id="IPR044537">
    <property type="entry name" value="Rip2-like"/>
</dbReference>
<dbReference type="InterPro" id="IPR052348">
    <property type="entry name" value="Metallopeptidase_M50B"/>
</dbReference>
<keyword evidence="12 13" id="KW-0472">Membrane</keyword>
<keyword evidence="7" id="KW-0479">Metal-binding</keyword>
<evidence type="ECO:0000256" key="7">
    <source>
        <dbReference type="ARBA" id="ARBA00022723"/>
    </source>
</evidence>
<evidence type="ECO:0000259" key="14">
    <source>
        <dbReference type="Pfam" id="PF02163"/>
    </source>
</evidence>
<keyword evidence="11" id="KW-0482">Metalloprotease</keyword>
<reference evidence="15 16" key="1">
    <citation type="submission" date="2024-09" db="EMBL/GenBank/DDBJ databases">
        <title>Laminarin stimulates single cell rates of sulfate reduction while oxygen inhibits transcriptomic activity in coastal marine sediment.</title>
        <authorList>
            <person name="Lindsay M."/>
            <person name="Orcutt B."/>
            <person name="Emerson D."/>
            <person name="Stepanauskas R."/>
            <person name="D'Angelo T."/>
        </authorList>
    </citation>
    <scope>NUCLEOTIDE SEQUENCE [LARGE SCALE GENOMIC DNA]</scope>
    <source>
        <strain evidence="15">SAG AM-311-K15</strain>
    </source>
</reference>
<evidence type="ECO:0000256" key="3">
    <source>
        <dbReference type="ARBA" id="ARBA00007931"/>
    </source>
</evidence>
<dbReference type="GO" id="GO:0008233">
    <property type="term" value="F:peptidase activity"/>
    <property type="evidence" value="ECO:0007669"/>
    <property type="project" value="UniProtKB-KW"/>
</dbReference>
<evidence type="ECO:0000313" key="15">
    <source>
        <dbReference type="EMBL" id="MFC1850898.1"/>
    </source>
</evidence>
<keyword evidence="4" id="KW-1003">Cell membrane</keyword>
<gene>
    <name evidence="15" type="ORF">ACFL27_11950</name>
</gene>
<keyword evidence="16" id="KW-1185">Reference proteome</keyword>
<keyword evidence="5 15" id="KW-0645">Protease</keyword>
<evidence type="ECO:0000256" key="2">
    <source>
        <dbReference type="ARBA" id="ARBA00004651"/>
    </source>
</evidence>
<dbReference type="GO" id="GO:0006508">
    <property type="term" value="P:proteolysis"/>
    <property type="evidence" value="ECO:0007669"/>
    <property type="project" value="UniProtKB-KW"/>
</dbReference>
<dbReference type="PANTHER" id="PTHR35864:SF1">
    <property type="entry name" value="ZINC METALLOPROTEASE YWHC-RELATED"/>
    <property type="match status" value="1"/>
</dbReference>
<evidence type="ECO:0000256" key="5">
    <source>
        <dbReference type="ARBA" id="ARBA00022670"/>
    </source>
</evidence>
<comment type="caution">
    <text evidence="15">The sequence shown here is derived from an EMBL/GenBank/DDBJ whole genome shotgun (WGS) entry which is preliminary data.</text>
</comment>
<dbReference type="Proteomes" id="UP001594351">
    <property type="component" value="Unassembled WGS sequence"/>
</dbReference>
<comment type="subcellular location">
    <subcellularLocation>
        <location evidence="2">Cell membrane</location>
        <topology evidence="2">Multi-pass membrane protein</topology>
    </subcellularLocation>
</comment>
<feature type="transmembrane region" description="Helical" evidence="13">
    <location>
        <begin position="55"/>
        <end position="78"/>
    </location>
</feature>
<feature type="transmembrane region" description="Helical" evidence="13">
    <location>
        <begin position="140"/>
        <end position="159"/>
    </location>
</feature>
<evidence type="ECO:0000256" key="12">
    <source>
        <dbReference type="ARBA" id="ARBA00023136"/>
    </source>
</evidence>